<keyword evidence="2 7" id="KW-0813">Transport</keyword>
<comment type="similarity">
    <text evidence="7">Belongs to the binding-protein-dependent transport system permease family.</text>
</comment>
<evidence type="ECO:0000256" key="3">
    <source>
        <dbReference type="ARBA" id="ARBA00022475"/>
    </source>
</evidence>
<feature type="transmembrane region" description="Helical" evidence="7">
    <location>
        <begin position="153"/>
        <end position="173"/>
    </location>
</feature>
<evidence type="ECO:0000256" key="7">
    <source>
        <dbReference type="RuleBase" id="RU363032"/>
    </source>
</evidence>
<evidence type="ECO:0000313" key="10">
    <source>
        <dbReference type="Proteomes" id="UP000675880"/>
    </source>
</evidence>
<name>A0ABN7LMH1_9BACT</name>
<keyword evidence="6 7" id="KW-0472">Membrane</keyword>
<keyword evidence="3" id="KW-1003">Cell membrane</keyword>
<keyword evidence="10" id="KW-1185">Reference proteome</keyword>
<sequence>MTRNPRLTTSRERLAAWSMVAPALLLTVTFALYPVVDSFWLSLHHIFIGVPQLGSQFVGPDNYLALLRDPVARQALLVTLGFVLLSTVLELACGLMIALVIHEPFRGRGLVRAAILIPWAIPTVVASQLWRYIFNDQYGFANLLLFGDRVTDYLPWLAYPTTAFGIVVLADVWKTSSFAALLILAGLQLIPDDLYDAARVDGAGAWQRFRHITLPLLKPALLLALLFRTMDAFRVFDLVFVMTQGGPGDATQVLQFYGYQTLFTEGRIGYGSAVSVAVFLMVLALSLLYLRAIGSSLLERKRP</sequence>
<dbReference type="InterPro" id="IPR000515">
    <property type="entry name" value="MetI-like"/>
</dbReference>
<evidence type="ECO:0000256" key="6">
    <source>
        <dbReference type="ARBA" id="ARBA00023136"/>
    </source>
</evidence>
<reference evidence="9 10" key="1">
    <citation type="submission" date="2021-02" db="EMBL/GenBank/DDBJ databases">
        <authorList>
            <person name="Han P."/>
        </authorList>
    </citation>
    <scope>NUCLEOTIDE SEQUENCE [LARGE SCALE GENOMIC DNA]</scope>
    <source>
        <strain evidence="9">Candidatus Nitrospira sp. ZN2</strain>
    </source>
</reference>
<evidence type="ECO:0000256" key="2">
    <source>
        <dbReference type="ARBA" id="ARBA00022448"/>
    </source>
</evidence>
<keyword evidence="5 7" id="KW-1133">Transmembrane helix</keyword>
<proteinExistence type="inferred from homology"/>
<evidence type="ECO:0000313" key="9">
    <source>
        <dbReference type="EMBL" id="CAE6749898.1"/>
    </source>
</evidence>
<feature type="transmembrane region" description="Helical" evidence="7">
    <location>
        <begin position="268"/>
        <end position="290"/>
    </location>
</feature>
<protein>
    <submittedName>
        <fullName evidence="9">Trehalose/maltose transport system permease protein MalF</fullName>
    </submittedName>
</protein>
<keyword evidence="4 7" id="KW-0812">Transmembrane</keyword>
<dbReference type="RefSeq" id="WP_213042324.1">
    <property type="nucleotide sequence ID" value="NZ_CAJNBJ010000016.1"/>
</dbReference>
<feature type="transmembrane region" description="Helical" evidence="7">
    <location>
        <begin position="14"/>
        <end position="33"/>
    </location>
</feature>
<evidence type="ECO:0000256" key="1">
    <source>
        <dbReference type="ARBA" id="ARBA00004651"/>
    </source>
</evidence>
<dbReference type="EMBL" id="CAJNBJ010000016">
    <property type="protein sequence ID" value="CAE6749898.1"/>
    <property type="molecule type" value="Genomic_DNA"/>
</dbReference>
<dbReference type="Gene3D" id="1.10.3720.10">
    <property type="entry name" value="MetI-like"/>
    <property type="match status" value="1"/>
</dbReference>
<accession>A0ABN7LMH1</accession>
<organism evidence="9 10">
    <name type="scientific">Nitrospira defluvii</name>
    <dbReference type="NCBI Taxonomy" id="330214"/>
    <lineage>
        <taxon>Bacteria</taxon>
        <taxon>Pseudomonadati</taxon>
        <taxon>Nitrospirota</taxon>
        <taxon>Nitrospiria</taxon>
        <taxon>Nitrospirales</taxon>
        <taxon>Nitrospiraceae</taxon>
        <taxon>Nitrospira</taxon>
    </lineage>
</organism>
<feature type="transmembrane region" description="Helical" evidence="7">
    <location>
        <begin position="75"/>
        <end position="101"/>
    </location>
</feature>
<dbReference type="CDD" id="cd06261">
    <property type="entry name" value="TM_PBP2"/>
    <property type="match status" value="1"/>
</dbReference>
<dbReference type="PANTHER" id="PTHR43005:SF2">
    <property type="entry name" value="INTEGRAL MEMBRANE SUGAR TRANSPORT PROTEIN"/>
    <property type="match status" value="1"/>
</dbReference>
<evidence type="ECO:0000259" key="8">
    <source>
        <dbReference type="PROSITE" id="PS50928"/>
    </source>
</evidence>
<gene>
    <name evidence="9" type="primary">malF</name>
    <name evidence="9" type="ORF">NSPZN2_30118</name>
</gene>
<dbReference type="PROSITE" id="PS50928">
    <property type="entry name" value="ABC_TM1"/>
    <property type="match status" value="1"/>
</dbReference>
<dbReference type="Pfam" id="PF00528">
    <property type="entry name" value="BPD_transp_1"/>
    <property type="match status" value="1"/>
</dbReference>
<dbReference type="InterPro" id="IPR035906">
    <property type="entry name" value="MetI-like_sf"/>
</dbReference>
<feature type="transmembrane region" description="Helical" evidence="7">
    <location>
        <begin position="113"/>
        <end position="133"/>
    </location>
</feature>
<comment type="caution">
    <text evidence="9">The sequence shown here is derived from an EMBL/GenBank/DDBJ whole genome shotgun (WGS) entry which is preliminary data.</text>
</comment>
<feature type="domain" description="ABC transmembrane type-1" evidence="8">
    <location>
        <begin position="76"/>
        <end position="289"/>
    </location>
</feature>
<dbReference type="SUPFAM" id="SSF161098">
    <property type="entry name" value="MetI-like"/>
    <property type="match status" value="1"/>
</dbReference>
<evidence type="ECO:0000256" key="5">
    <source>
        <dbReference type="ARBA" id="ARBA00022989"/>
    </source>
</evidence>
<dbReference type="Proteomes" id="UP000675880">
    <property type="component" value="Unassembled WGS sequence"/>
</dbReference>
<comment type="subcellular location">
    <subcellularLocation>
        <location evidence="1 7">Cell membrane</location>
        <topology evidence="1 7">Multi-pass membrane protein</topology>
    </subcellularLocation>
</comment>
<evidence type="ECO:0000256" key="4">
    <source>
        <dbReference type="ARBA" id="ARBA00022692"/>
    </source>
</evidence>
<dbReference type="PANTHER" id="PTHR43005">
    <property type="entry name" value="BLR7065 PROTEIN"/>
    <property type="match status" value="1"/>
</dbReference>